<keyword evidence="3" id="KW-0804">Transcription</keyword>
<dbReference type="InterPro" id="IPR000281">
    <property type="entry name" value="HTH_RpiR"/>
</dbReference>
<dbReference type="InterPro" id="IPR009057">
    <property type="entry name" value="Homeodomain-like_sf"/>
</dbReference>
<dbReference type="InterPro" id="IPR035472">
    <property type="entry name" value="RpiR-like_SIS"/>
</dbReference>
<dbReference type="CDD" id="cd00093">
    <property type="entry name" value="HTH_XRE"/>
    <property type="match status" value="1"/>
</dbReference>
<evidence type="ECO:0000259" key="4">
    <source>
        <dbReference type="PROSITE" id="PS51071"/>
    </source>
</evidence>
<dbReference type="PROSITE" id="PS51464">
    <property type="entry name" value="SIS"/>
    <property type="match status" value="1"/>
</dbReference>
<evidence type="ECO:0000256" key="1">
    <source>
        <dbReference type="ARBA" id="ARBA00023015"/>
    </source>
</evidence>
<dbReference type="EMBL" id="RAQQ01000010">
    <property type="protein sequence ID" value="RKF26435.1"/>
    <property type="molecule type" value="Genomic_DNA"/>
</dbReference>
<dbReference type="Pfam" id="PF01380">
    <property type="entry name" value="SIS"/>
    <property type="match status" value="1"/>
</dbReference>
<evidence type="ECO:0000313" key="9">
    <source>
        <dbReference type="Proteomes" id="UP001432190"/>
    </source>
</evidence>
<reference evidence="6 8" key="1">
    <citation type="journal article" date="2018" name="Int. J. Syst. Evol. Microbiol.">
        <title>Micromonospora globbae sp. nov., an endophytic actinomycete isolated from roots of Globba winitii C. H. Wright.</title>
        <authorList>
            <person name="Kuncharoen N."/>
            <person name="Pittayakhajonwut P."/>
            <person name="Tanasupawat S."/>
        </authorList>
    </citation>
    <scope>NUCLEOTIDE SEQUENCE [LARGE SCALE GENOMIC DNA]</scope>
    <source>
        <strain evidence="6 8">WPS1-2</strain>
    </source>
</reference>
<dbReference type="Proteomes" id="UP001432190">
    <property type="component" value="Chromosome"/>
</dbReference>
<keyword evidence="9" id="KW-1185">Reference proteome</keyword>
<dbReference type="InterPro" id="IPR001387">
    <property type="entry name" value="Cro/C1-type_HTH"/>
</dbReference>
<dbReference type="SUPFAM" id="SSF46689">
    <property type="entry name" value="Homeodomain-like"/>
    <property type="match status" value="1"/>
</dbReference>
<reference evidence="7" key="2">
    <citation type="submission" date="2022-10" db="EMBL/GenBank/DDBJ databases">
        <title>The complete genomes of actinobacterial strains from the NBC collection.</title>
        <authorList>
            <person name="Joergensen T.S."/>
            <person name="Alvarez Arevalo M."/>
            <person name="Sterndorff E.B."/>
            <person name="Faurdal D."/>
            <person name="Vuksanovic O."/>
            <person name="Mourched A.-S."/>
            <person name="Charusanti P."/>
            <person name="Shaw S."/>
            <person name="Blin K."/>
            <person name="Weber T."/>
        </authorList>
    </citation>
    <scope>NUCLEOTIDE SEQUENCE</scope>
    <source>
        <strain evidence="7">NBC_00256</strain>
    </source>
</reference>
<protein>
    <submittedName>
        <fullName evidence="6">SIS domain-containing protein</fullName>
    </submittedName>
</protein>
<name>A0A420F0A5_9ACTN</name>
<gene>
    <name evidence="6" type="ORF">D7I43_15635</name>
    <name evidence="7" type="ORF">OG994_09705</name>
</gene>
<feature type="domain" description="HTH rpiR-type" evidence="4">
    <location>
        <begin position="4"/>
        <end position="80"/>
    </location>
</feature>
<evidence type="ECO:0000313" key="8">
    <source>
        <dbReference type="Proteomes" id="UP000285744"/>
    </source>
</evidence>
<dbReference type="InterPro" id="IPR036388">
    <property type="entry name" value="WH-like_DNA-bd_sf"/>
</dbReference>
<organism evidence="6 8">
    <name type="scientific">Micromonospora globbae</name>
    <dbReference type="NCBI Taxonomy" id="1894969"/>
    <lineage>
        <taxon>Bacteria</taxon>
        <taxon>Bacillati</taxon>
        <taxon>Actinomycetota</taxon>
        <taxon>Actinomycetes</taxon>
        <taxon>Micromonosporales</taxon>
        <taxon>Micromonosporaceae</taxon>
        <taxon>Micromonospora</taxon>
    </lineage>
</organism>
<dbReference type="SUPFAM" id="SSF53697">
    <property type="entry name" value="SIS domain"/>
    <property type="match status" value="1"/>
</dbReference>
<dbReference type="Gene3D" id="3.40.50.10490">
    <property type="entry name" value="Glucose-6-phosphate isomerase like protein, domain 1"/>
    <property type="match status" value="1"/>
</dbReference>
<dbReference type="Proteomes" id="UP000285744">
    <property type="component" value="Unassembled WGS sequence"/>
</dbReference>
<dbReference type="OrthoDB" id="370421at2"/>
<dbReference type="AlphaFoldDB" id="A0A420F0A5"/>
<dbReference type="GO" id="GO:0003700">
    <property type="term" value="F:DNA-binding transcription factor activity"/>
    <property type="evidence" value="ECO:0007669"/>
    <property type="project" value="InterPro"/>
</dbReference>
<evidence type="ECO:0000256" key="2">
    <source>
        <dbReference type="ARBA" id="ARBA00023125"/>
    </source>
</evidence>
<dbReference type="RefSeq" id="WP_120329231.1">
    <property type="nucleotide sequence ID" value="NZ_CP108084.1"/>
</dbReference>
<dbReference type="InterPro" id="IPR047640">
    <property type="entry name" value="RpiR-like"/>
</dbReference>
<evidence type="ECO:0000256" key="3">
    <source>
        <dbReference type="ARBA" id="ARBA00023163"/>
    </source>
</evidence>
<proteinExistence type="predicted"/>
<dbReference type="InterPro" id="IPR046348">
    <property type="entry name" value="SIS_dom_sf"/>
</dbReference>
<dbReference type="GO" id="GO:1901135">
    <property type="term" value="P:carbohydrate derivative metabolic process"/>
    <property type="evidence" value="ECO:0007669"/>
    <property type="project" value="InterPro"/>
</dbReference>
<dbReference type="Gene3D" id="1.10.10.10">
    <property type="entry name" value="Winged helix-like DNA-binding domain superfamily/Winged helix DNA-binding domain"/>
    <property type="match status" value="1"/>
</dbReference>
<accession>A0A420F0A5</accession>
<dbReference type="GO" id="GO:0097367">
    <property type="term" value="F:carbohydrate derivative binding"/>
    <property type="evidence" value="ECO:0007669"/>
    <property type="project" value="InterPro"/>
</dbReference>
<evidence type="ECO:0000259" key="5">
    <source>
        <dbReference type="PROSITE" id="PS51464"/>
    </source>
</evidence>
<dbReference type="PANTHER" id="PTHR30514:SF1">
    <property type="entry name" value="HTH-TYPE TRANSCRIPTIONAL REGULATOR HEXR-RELATED"/>
    <property type="match status" value="1"/>
</dbReference>
<keyword evidence="1" id="KW-0805">Transcription regulation</keyword>
<dbReference type="GO" id="GO:0003677">
    <property type="term" value="F:DNA binding"/>
    <property type="evidence" value="ECO:0007669"/>
    <property type="project" value="UniProtKB-KW"/>
</dbReference>
<evidence type="ECO:0000313" key="6">
    <source>
        <dbReference type="EMBL" id="RKF26435.1"/>
    </source>
</evidence>
<evidence type="ECO:0000313" key="7">
    <source>
        <dbReference type="EMBL" id="WUP51752.1"/>
    </source>
</evidence>
<dbReference type="InterPro" id="IPR001347">
    <property type="entry name" value="SIS_dom"/>
</dbReference>
<dbReference type="PANTHER" id="PTHR30514">
    <property type="entry name" value="GLUCOKINASE"/>
    <property type="match status" value="1"/>
</dbReference>
<feature type="domain" description="SIS" evidence="5">
    <location>
        <begin position="124"/>
        <end position="263"/>
    </location>
</feature>
<dbReference type="CDD" id="cd05013">
    <property type="entry name" value="SIS_RpiR"/>
    <property type="match status" value="1"/>
</dbReference>
<dbReference type="PROSITE" id="PS51071">
    <property type="entry name" value="HTH_RPIR"/>
    <property type="match status" value="1"/>
</dbReference>
<dbReference type="Pfam" id="PF01418">
    <property type="entry name" value="HTH_6"/>
    <property type="match status" value="1"/>
</dbReference>
<dbReference type="EMBL" id="CP108084">
    <property type="protein sequence ID" value="WUP51752.1"/>
    <property type="molecule type" value="Genomic_DNA"/>
</dbReference>
<keyword evidence="2" id="KW-0238">DNA-binding</keyword>
<sequence length="297" mass="31550">MSDGPVLERINRGLPTLRRSERKVADVVLADPHKVVPMTLAELAEAAGVSQPTIVRFANAIGCDGFHDFRIQLAQSVALGIPATQSVIQAQDDTGTTVSKIFDFSITSLDHVRRHLDLAAIDAAVAALAASTHIVFVGLGASGIVAMDAEQKFPLFGVPCSAPVDAHQQFLAASTSGPSTAFVAISNTGRTVSILDTVRVARERGAVVIGITGDRSPLAELSTIPLVVESLDNTDVYTPTISRLAQLVVIDVLATMVLLRRDASALEDIRTMKTRLATMRSGLHHEAVRDPNRPGRP</sequence>